<proteinExistence type="predicted"/>
<protein>
    <recommendedName>
        <fullName evidence="3">Response regulator transcription factor</fullName>
    </recommendedName>
</protein>
<evidence type="ECO:0008006" key="3">
    <source>
        <dbReference type="Google" id="ProtNLM"/>
    </source>
</evidence>
<evidence type="ECO:0000313" key="1">
    <source>
        <dbReference type="EMBL" id="UOE43851.1"/>
    </source>
</evidence>
<evidence type="ECO:0000313" key="2">
    <source>
        <dbReference type="Proteomes" id="UP000832097"/>
    </source>
</evidence>
<sequence length="130" mass="13620">MSTRTEIVVTAQASELADAHRLTTAVAPDLLLIDLDMASHQVVDLGEICRSMPVDAGVLGFNCARGSIAGRTVRALDRAAVVYREQGAEVIHRALLDLTEPTASRTNPSSRRARVASPGVVGFPAGLAAS</sequence>
<dbReference type="Proteomes" id="UP000832097">
    <property type="component" value="Chromosome"/>
</dbReference>
<organism evidence="1 2">
    <name type="scientific">Agromyces larvae</name>
    <dbReference type="NCBI Taxonomy" id="2929802"/>
    <lineage>
        <taxon>Bacteria</taxon>
        <taxon>Bacillati</taxon>
        <taxon>Actinomycetota</taxon>
        <taxon>Actinomycetes</taxon>
        <taxon>Micrococcales</taxon>
        <taxon>Microbacteriaceae</taxon>
        <taxon>Agromyces</taxon>
    </lineage>
</organism>
<gene>
    <name evidence="1" type="ORF">MTO99_17045</name>
</gene>
<keyword evidence="2" id="KW-1185">Reference proteome</keyword>
<name>A0ABY4BX95_9MICO</name>
<dbReference type="EMBL" id="CP094528">
    <property type="protein sequence ID" value="UOE43851.1"/>
    <property type="molecule type" value="Genomic_DNA"/>
</dbReference>
<accession>A0ABY4BX95</accession>
<reference evidence="1 2" key="1">
    <citation type="submission" date="2022-03" db="EMBL/GenBank/DDBJ databases">
        <title>Mucilaginibacter sp. isolated from the gut of Protaetia brevitarsis seulensis larvae.</title>
        <authorList>
            <person name="Won M."/>
            <person name="Kim S.-J."/>
            <person name="Kwon S.-W."/>
        </authorList>
    </citation>
    <scope>NUCLEOTIDE SEQUENCE [LARGE SCALE GENOMIC DNA]</scope>
    <source>
        <strain evidence="1 2">CFWR-12</strain>
    </source>
</reference>
<dbReference type="RefSeq" id="WP_243555134.1">
    <property type="nucleotide sequence ID" value="NZ_CP094528.1"/>
</dbReference>